<evidence type="ECO:0000313" key="2">
    <source>
        <dbReference type="EMBL" id="NGY60599.1"/>
    </source>
</evidence>
<feature type="signal peptide" evidence="1">
    <location>
        <begin position="1"/>
        <end position="23"/>
    </location>
</feature>
<protein>
    <submittedName>
        <fullName evidence="2">Uncharacterized protein</fullName>
    </submittedName>
</protein>
<dbReference type="AlphaFoldDB" id="A0A7C9VZH9"/>
<proteinExistence type="predicted"/>
<comment type="caution">
    <text evidence="2">The sequence shown here is derived from an EMBL/GenBank/DDBJ whole genome shotgun (WGS) entry which is preliminary data.</text>
</comment>
<evidence type="ECO:0000313" key="3">
    <source>
        <dbReference type="Proteomes" id="UP000481360"/>
    </source>
</evidence>
<name>A0A7C9VZH9_9PSEU</name>
<organism evidence="2 3">
    <name type="scientific">Lentzea alba</name>
    <dbReference type="NCBI Taxonomy" id="2714351"/>
    <lineage>
        <taxon>Bacteria</taxon>
        <taxon>Bacillati</taxon>
        <taxon>Actinomycetota</taxon>
        <taxon>Actinomycetes</taxon>
        <taxon>Pseudonocardiales</taxon>
        <taxon>Pseudonocardiaceae</taxon>
        <taxon>Lentzea</taxon>
    </lineage>
</organism>
<feature type="chain" id="PRO_5028935386" evidence="1">
    <location>
        <begin position="24"/>
        <end position="185"/>
    </location>
</feature>
<gene>
    <name evidence="2" type="ORF">G7043_16850</name>
</gene>
<dbReference type="EMBL" id="JAAMPJ010000004">
    <property type="protein sequence ID" value="NGY60599.1"/>
    <property type="molecule type" value="Genomic_DNA"/>
</dbReference>
<evidence type="ECO:0000256" key="1">
    <source>
        <dbReference type="SAM" id="SignalP"/>
    </source>
</evidence>
<reference evidence="2 3" key="1">
    <citation type="submission" date="2020-03" db="EMBL/GenBank/DDBJ databases">
        <title>Isolation and identification of active actinomycetes.</title>
        <authorList>
            <person name="Sun X."/>
        </authorList>
    </citation>
    <scope>NUCLEOTIDE SEQUENCE [LARGE SCALE GENOMIC DNA]</scope>
    <source>
        <strain evidence="2 3">NEAU-D13</strain>
    </source>
</reference>
<dbReference type="RefSeq" id="WP_166046614.1">
    <property type="nucleotide sequence ID" value="NZ_JAAMPJ010000004.1"/>
</dbReference>
<dbReference type="Proteomes" id="UP000481360">
    <property type="component" value="Unassembled WGS sequence"/>
</dbReference>
<accession>A0A7C9VZH9</accession>
<sequence length="185" mass="20482">MRKVMAAALSGFALIGLVGTASAQQDVTPIHKTKAELQQQADEFTAHQLQSYPEIFPGARFVTPRPWGGLRDGVLEDGQQYMANEVRFKKPGAEQWEWTSLITQVNAPGFFGSSPEEFCEERTCTGTVSDDQGGVTVFSEDDRYNDRVAHNFRPNGEVVFVQGSREEDPAELAAIASDRAYTFTR</sequence>
<keyword evidence="1" id="KW-0732">Signal</keyword>
<keyword evidence="3" id="KW-1185">Reference proteome</keyword>